<reference evidence="3" key="1">
    <citation type="journal article" date="2017" name="Genome Biol.">
        <title>Comparative genomics reveals high biological diversity and specific adaptations in the industrially and medically important fungal genus Aspergillus.</title>
        <authorList>
            <person name="de Vries R.P."/>
            <person name="Riley R."/>
            <person name="Wiebenga A."/>
            <person name="Aguilar-Osorio G."/>
            <person name="Amillis S."/>
            <person name="Uchima C.A."/>
            <person name="Anderluh G."/>
            <person name="Asadollahi M."/>
            <person name="Askin M."/>
            <person name="Barry K."/>
            <person name="Battaglia E."/>
            <person name="Bayram O."/>
            <person name="Benocci T."/>
            <person name="Braus-Stromeyer S.A."/>
            <person name="Caldana C."/>
            <person name="Canovas D."/>
            <person name="Cerqueira G.C."/>
            <person name="Chen F."/>
            <person name="Chen W."/>
            <person name="Choi C."/>
            <person name="Clum A."/>
            <person name="Dos Santos R.A."/>
            <person name="Damasio A.R."/>
            <person name="Diallinas G."/>
            <person name="Emri T."/>
            <person name="Fekete E."/>
            <person name="Flipphi M."/>
            <person name="Freyberg S."/>
            <person name="Gallo A."/>
            <person name="Gournas C."/>
            <person name="Habgood R."/>
            <person name="Hainaut M."/>
            <person name="Harispe M.L."/>
            <person name="Henrissat B."/>
            <person name="Hilden K.S."/>
            <person name="Hope R."/>
            <person name="Hossain A."/>
            <person name="Karabika E."/>
            <person name="Karaffa L."/>
            <person name="Karanyi Z."/>
            <person name="Krasevec N."/>
            <person name="Kuo A."/>
            <person name="Kusch H."/>
            <person name="LaButti K."/>
            <person name="Lagendijk E.L."/>
            <person name="Lapidus A."/>
            <person name="Levasseur A."/>
            <person name="Lindquist E."/>
            <person name="Lipzen A."/>
            <person name="Logrieco A.F."/>
            <person name="MacCabe A."/>
            <person name="Maekelae M.R."/>
            <person name="Malavazi I."/>
            <person name="Melin P."/>
            <person name="Meyer V."/>
            <person name="Mielnichuk N."/>
            <person name="Miskei M."/>
            <person name="Molnar A.P."/>
            <person name="Mule G."/>
            <person name="Ngan C.Y."/>
            <person name="Orejas M."/>
            <person name="Orosz E."/>
            <person name="Ouedraogo J.P."/>
            <person name="Overkamp K.M."/>
            <person name="Park H.-S."/>
            <person name="Perrone G."/>
            <person name="Piumi F."/>
            <person name="Punt P.J."/>
            <person name="Ram A.F."/>
            <person name="Ramon A."/>
            <person name="Rauscher S."/>
            <person name="Record E."/>
            <person name="Riano-Pachon D.M."/>
            <person name="Robert V."/>
            <person name="Roehrig J."/>
            <person name="Ruller R."/>
            <person name="Salamov A."/>
            <person name="Salih N.S."/>
            <person name="Samson R.A."/>
            <person name="Sandor E."/>
            <person name="Sanguinetti M."/>
            <person name="Schuetze T."/>
            <person name="Sepcic K."/>
            <person name="Shelest E."/>
            <person name="Sherlock G."/>
            <person name="Sophianopoulou V."/>
            <person name="Squina F.M."/>
            <person name="Sun H."/>
            <person name="Susca A."/>
            <person name="Todd R.B."/>
            <person name="Tsang A."/>
            <person name="Unkles S.E."/>
            <person name="van de Wiele N."/>
            <person name="van Rossen-Uffink D."/>
            <person name="Oliveira J.V."/>
            <person name="Vesth T.C."/>
            <person name="Visser J."/>
            <person name="Yu J.-H."/>
            <person name="Zhou M."/>
            <person name="Andersen M.R."/>
            <person name="Archer D.B."/>
            <person name="Baker S.E."/>
            <person name="Benoit I."/>
            <person name="Brakhage A.A."/>
            <person name="Braus G.H."/>
            <person name="Fischer R."/>
            <person name="Frisvad J.C."/>
            <person name="Goldman G.H."/>
            <person name="Houbraken J."/>
            <person name="Oakley B."/>
            <person name="Pocsi I."/>
            <person name="Scazzocchio C."/>
            <person name="Seiboth B."/>
            <person name="vanKuyk P.A."/>
            <person name="Wortman J."/>
            <person name="Dyer P.S."/>
            <person name="Grigoriev I.V."/>
        </authorList>
    </citation>
    <scope>NUCLEOTIDE SEQUENCE [LARGE SCALE GENOMIC DNA]</scope>
    <source>
        <strain evidence="3">CBS 506.65</strain>
    </source>
</reference>
<evidence type="ECO:0000313" key="2">
    <source>
        <dbReference type="EMBL" id="OJJ46696.1"/>
    </source>
</evidence>
<organism evidence="2 3">
    <name type="scientific">Penicilliopsis zonata CBS 506.65</name>
    <dbReference type="NCBI Taxonomy" id="1073090"/>
    <lineage>
        <taxon>Eukaryota</taxon>
        <taxon>Fungi</taxon>
        <taxon>Dikarya</taxon>
        <taxon>Ascomycota</taxon>
        <taxon>Pezizomycotina</taxon>
        <taxon>Eurotiomycetes</taxon>
        <taxon>Eurotiomycetidae</taxon>
        <taxon>Eurotiales</taxon>
        <taxon>Aspergillaceae</taxon>
        <taxon>Penicilliopsis</taxon>
    </lineage>
</organism>
<keyword evidence="1" id="KW-0472">Membrane</keyword>
<gene>
    <name evidence="2" type="ORF">ASPZODRAFT_66308</name>
</gene>
<feature type="transmembrane region" description="Helical" evidence="1">
    <location>
        <begin position="138"/>
        <end position="157"/>
    </location>
</feature>
<dbReference type="PANTHER" id="PTHR28019:SF7">
    <property type="entry name" value="SUR7 PROTEIN"/>
    <property type="match status" value="1"/>
</dbReference>
<dbReference type="AlphaFoldDB" id="A0A1L9SHW5"/>
<dbReference type="Pfam" id="PF06687">
    <property type="entry name" value="SUR7"/>
    <property type="match status" value="1"/>
</dbReference>
<name>A0A1L9SHW5_9EURO</name>
<dbReference type="VEuPathDB" id="FungiDB:ASPZODRAFT_66308"/>
<dbReference type="EMBL" id="KV878342">
    <property type="protein sequence ID" value="OJJ46696.1"/>
    <property type="molecule type" value="Genomic_DNA"/>
</dbReference>
<proteinExistence type="predicted"/>
<dbReference type="GO" id="GO:0031505">
    <property type="term" value="P:fungal-type cell wall organization"/>
    <property type="evidence" value="ECO:0007669"/>
    <property type="project" value="TreeGrafter"/>
</dbReference>
<dbReference type="GO" id="GO:0051285">
    <property type="term" value="C:cell cortex of cell tip"/>
    <property type="evidence" value="ECO:0007669"/>
    <property type="project" value="TreeGrafter"/>
</dbReference>
<sequence>MNFWVGLLPTVAAFTAFTLSILCLFAGTQKNFIIDADILTINTPNPSSNIGISDFYSVYVMSYCEGVLEECSSPGSNVTRTGRNTTSCSDRKLPFWFDPEVVLANEIKTGQSLTDIGWPSAISADFVYMATTSKTMSVLYVLGVGASGLSILLRVWTSATGRDPQLSNEFTCLFISLLNTGSASTIASVMATEFVKLINHHAQGSGVSADPGRKFLQMTWAAVILLFIASSSILTAVIIDRSKRCHCDPPEGEAKPLLEE</sequence>
<feature type="transmembrane region" description="Helical" evidence="1">
    <location>
        <begin position="218"/>
        <end position="239"/>
    </location>
</feature>
<feature type="transmembrane region" description="Helical" evidence="1">
    <location>
        <begin position="6"/>
        <end position="26"/>
    </location>
</feature>
<accession>A0A1L9SHW5</accession>
<dbReference type="InterPro" id="IPR009571">
    <property type="entry name" value="SUR7/Rim9-like_fungi"/>
</dbReference>
<dbReference type="Proteomes" id="UP000184188">
    <property type="component" value="Unassembled WGS sequence"/>
</dbReference>
<keyword evidence="1" id="KW-1133">Transmembrane helix</keyword>
<dbReference type="PANTHER" id="PTHR28019">
    <property type="entry name" value="CELL MEMBRANE PROTEIN YLR413W-RELATED"/>
    <property type="match status" value="1"/>
</dbReference>
<dbReference type="GeneID" id="34615830"/>
<evidence type="ECO:0000256" key="1">
    <source>
        <dbReference type="SAM" id="Phobius"/>
    </source>
</evidence>
<evidence type="ECO:0000313" key="3">
    <source>
        <dbReference type="Proteomes" id="UP000184188"/>
    </source>
</evidence>
<dbReference type="GO" id="GO:0005886">
    <property type="term" value="C:plasma membrane"/>
    <property type="evidence" value="ECO:0007669"/>
    <property type="project" value="InterPro"/>
</dbReference>
<dbReference type="RefSeq" id="XP_022581206.1">
    <property type="nucleotide sequence ID" value="XM_022729366.1"/>
</dbReference>
<protein>
    <submittedName>
        <fullName evidence="2">Uncharacterized protein</fullName>
    </submittedName>
</protein>
<keyword evidence="3" id="KW-1185">Reference proteome</keyword>
<dbReference type="InterPro" id="IPR052413">
    <property type="entry name" value="SUR7_domain"/>
</dbReference>
<dbReference type="OrthoDB" id="4159154at2759"/>
<keyword evidence="1" id="KW-0812">Transmembrane</keyword>